<sequence length="144" mass="16086">MNLKDTLIRIATVVAEEATRNPEFQVRLEAAFATSEPAALHSSSPSRASSQRGAEVDGKNMRKRRGGRRSPAVLDPIDLAVHGEVRLREQLASLELDLLHDIVAQYGMDPGKLVMKWRDRDRVINRIVEMALARATKGDAFRKE</sequence>
<organism evidence="2 3">
    <name type="scientific">Komagataeibacter diospyri</name>
    <dbReference type="NCBI Taxonomy" id="1932662"/>
    <lineage>
        <taxon>Bacteria</taxon>
        <taxon>Pseudomonadati</taxon>
        <taxon>Pseudomonadota</taxon>
        <taxon>Alphaproteobacteria</taxon>
        <taxon>Acetobacterales</taxon>
        <taxon>Acetobacteraceae</taxon>
        <taxon>Komagataeibacter</taxon>
    </lineage>
</organism>
<dbReference type="AlphaFoldDB" id="A0A4P5NS05"/>
<reference evidence="3" key="1">
    <citation type="submission" date="2017-01" db="EMBL/GenBank/DDBJ databases">
        <title>Komagataeibacter sp. MSKU9 whole genome sequencing project.</title>
        <authorList>
            <person name="Matsutani M."/>
            <person name="Naloka K."/>
            <person name="Theeragool G."/>
            <person name="Yakushi T."/>
            <person name="Matsushita K."/>
        </authorList>
    </citation>
    <scope>NUCLEOTIDE SEQUENCE [LARGE SCALE GENOMIC DNA]</scope>
    <source>
        <strain evidence="3">MSKU9</strain>
    </source>
</reference>
<evidence type="ECO:0000313" key="3">
    <source>
        <dbReference type="Proteomes" id="UP000315095"/>
    </source>
</evidence>
<dbReference type="EMBL" id="BDLU01000057">
    <property type="protein sequence ID" value="GCE84508.1"/>
    <property type="molecule type" value="Genomic_DNA"/>
</dbReference>
<dbReference type="RefSeq" id="WP_227002500.1">
    <property type="nucleotide sequence ID" value="NZ_BDLU01000057.1"/>
</dbReference>
<dbReference type="Proteomes" id="UP000315095">
    <property type="component" value="Unassembled WGS sequence"/>
</dbReference>
<proteinExistence type="predicted"/>
<feature type="region of interest" description="Disordered" evidence="1">
    <location>
        <begin position="37"/>
        <end position="70"/>
    </location>
</feature>
<gene>
    <name evidence="2" type="ORF">MSKU9_2649</name>
</gene>
<evidence type="ECO:0000313" key="2">
    <source>
        <dbReference type="EMBL" id="GCE84508.1"/>
    </source>
</evidence>
<accession>A0A4P5NS05</accession>
<evidence type="ECO:0000256" key="1">
    <source>
        <dbReference type="SAM" id="MobiDB-lite"/>
    </source>
</evidence>
<protein>
    <submittedName>
        <fullName evidence="2">Uncharacterized protein</fullName>
    </submittedName>
</protein>
<comment type="caution">
    <text evidence="2">The sequence shown here is derived from an EMBL/GenBank/DDBJ whole genome shotgun (WGS) entry which is preliminary data.</text>
</comment>
<keyword evidence="3" id="KW-1185">Reference proteome</keyword>
<name>A0A4P5NS05_9PROT</name>